<sequence length="235" mass="26954">MIRCLAVDDEPLALEVIEAYCAKVPNIRLIDLCRGPMQALQVLAHTQVDLLLLDIEMPDLSGLQLLRMLKNPPLVILTTAYQEFALESYEVNALDYLLKPVLFERFVQAIHKAQERLAPVAGAESPVLPTVFPAKSLFIKSEGRTIRLDISDILYVEGRKDYVMIYTSEKKWITQLTLAWIEERLILEGFVRVHRSYIVAIHKIDLLDRNSIQINGKLIPIGDFYRENLWKLIRG</sequence>
<feature type="domain" description="HTH LytTR-type" evidence="3">
    <location>
        <begin position="137"/>
        <end position="209"/>
    </location>
</feature>
<dbReference type="Gene3D" id="2.40.50.1020">
    <property type="entry name" value="LytTr DNA-binding domain"/>
    <property type="match status" value="1"/>
</dbReference>
<feature type="domain" description="Response regulatory" evidence="2">
    <location>
        <begin position="3"/>
        <end position="114"/>
    </location>
</feature>
<accession>A0A1G9IYD5</accession>
<dbReference type="PROSITE" id="PS50930">
    <property type="entry name" value="HTH_LYTTR"/>
    <property type="match status" value="1"/>
</dbReference>
<dbReference type="InterPro" id="IPR007492">
    <property type="entry name" value="LytTR_DNA-bd_dom"/>
</dbReference>
<dbReference type="Proteomes" id="UP000198901">
    <property type="component" value="Unassembled WGS sequence"/>
</dbReference>
<dbReference type="InterPro" id="IPR011006">
    <property type="entry name" value="CheY-like_superfamily"/>
</dbReference>
<dbReference type="Gene3D" id="3.40.50.2300">
    <property type="match status" value="1"/>
</dbReference>
<evidence type="ECO:0000313" key="5">
    <source>
        <dbReference type="Proteomes" id="UP000198901"/>
    </source>
</evidence>
<keyword evidence="1" id="KW-0597">Phosphoprotein</keyword>
<dbReference type="PANTHER" id="PTHR37299">
    <property type="entry name" value="TRANSCRIPTIONAL REGULATOR-RELATED"/>
    <property type="match status" value="1"/>
</dbReference>
<evidence type="ECO:0000256" key="1">
    <source>
        <dbReference type="PROSITE-ProRule" id="PRU00169"/>
    </source>
</evidence>
<dbReference type="EMBL" id="FNGS01000001">
    <property type="protein sequence ID" value="SDL30095.1"/>
    <property type="molecule type" value="Genomic_DNA"/>
</dbReference>
<evidence type="ECO:0000259" key="3">
    <source>
        <dbReference type="PROSITE" id="PS50930"/>
    </source>
</evidence>
<evidence type="ECO:0000313" key="4">
    <source>
        <dbReference type="EMBL" id="SDL30095.1"/>
    </source>
</evidence>
<dbReference type="InterPro" id="IPR046947">
    <property type="entry name" value="LytR-like"/>
</dbReference>
<dbReference type="STRING" id="563176.SAMN04488090_0669"/>
<dbReference type="OrthoDB" id="1646880at2"/>
<dbReference type="GO" id="GO:0003677">
    <property type="term" value="F:DNA binding"/>
    <property type="evidence" value="ECO:0007669"/>
    <property type="project" value="InterPro"/>
</dbReference>
<dbReference type="SMART" id="SM00448">
    <property type="entry name" value="REC"/>
    <property type="match status" value="1"/>
</dbReference>
<dbReference type="AlphaFoldDB" id="A0A1G9IYD5"/>
<gene>
    <name evidence="4" type="ORF">SAMN04488090_0669</name>
</gene>
<name>A0A1G9IYD5_9BACT</name>
<evidence type="ECO:0000259" key="2">
    <source>
        <dbReference type="PROSITE" id="PS50110"/>
    </source>
</evidence>
<dbReference type="GO" id="GO:0000156">
    <property type="term" value="F:phosphorelay response regulator activity"/>
    <property type="evidence" value="ECO:0007669"/>
    <property type="project" value="InterPro"/>
</dbReference>
<dbReference type="InterPro" id="IPR001789">
    <property type="entry name" value="Sig_transdc_resp-reg_receiver"/>
</dbReference>
<dbReference type="RefSeq" id="WP_093197652.1">
    <property type="nucleotide sequence ID" value="NZ_FNGS01000001.1"/>
</dbReference>
<dbReference type="Pfam" id="PF04397">
    <property type="entry name" value="LytTR"/>
    <property type="match status" value="1"/>
</dbReference>
<dbReference type="SUPFAM" id="SSF52172">
    <property type="entry name" value="CheY-like"/>
    <property type="match status" value="1"/>
</dbReference>
<dbReference type="SMART" id="SM00850">
    <property type="entry name" value="LytTR"/>
    <property type="match status" value="1"/>
</dbReference>
<dbReference type="PANTHER" id="PTHR37299:SF1">
    <property type="entry name" value="STAGE 0 SPORULATION PROTEIN A HOMOLOG"/>
    <property type="match status" value="1"/>
</dbReference>
<dbReference type="Pfam" id="PF00072">
    <property type="entry name" value="Response_reg"/>
    <property type="match status" value="1"/>
</dbReference>
<organism evidence="4 5">
    <name type="scientific">Siphonobacter aquaeclarae</name>
    <dbReference type="NCBI Taxonomy" id="563176"/>
    <lineage>
        <taxon>Bacteria</taxon>
        <taxon>Pseudomonadati</taxon>
        <taxon>Bacteroidota</taxon>
        <taxon>Cytophagia</taxon>
        <taxon>Cytophagales</taxon>
        <taxon>Cytophagaceae</taxon>
        <taxon>Siphonobacter</taxon>
    </lineage>
</organism>
<keyword evidence="5" id="KW-1185">Reference proteome</keyword>
<proteinExistence type="predicted"/>
<reference evidence="4 5" key="1">
    <citation type="submission" date="2016-10" db="EMBL/GenBank/DDBJ databases">
        <authorList>
            <person name="de Groot N.N."/>
        </authorList>
    </citation>
    <scope>NUCLEOTIDE SEQUENCE [LARGE SCALE GENOMIC DNA]</scope>
    <source>
        <strain evidence="4 5">DSM 21668</strain>
    </source>
</reference>
<dbReference type="PROSITE" id="PS50110">
    <property type="entry name" value="RESPONSE_REGULATORY"/>
    <property type="match status" value="1"/>
</dbReference>
<feature type="modified residue" description="4-aspartylphosphate" evidence="1">
    <location>
        <position position="54"/>
    </location>
</feature>
<protein>
    <submittedName>
        <fullName evidence="4">Two component transcriptional regulator, LytTR family</fullName>
    </submittedName>
</protein>